<sequence length="631" mass="67352">MALQTLRKGASGWIAKIFLVVLMLSFAVWGIADVFRGFGASTVASVGGTDISANDFRARYLEQVQQIGRQTGRGLSPEQARAIGLDRQVLNQMIADATLEAEAKRLGLAVSDQQLAEAVAANPAYRRPGASAFDPAYFAQLLRSNSLTEGRFMHMERARMLRDQMIQSLGTGLAVPSVLVDAVHRYESEARDAAYILVTAEAVGTLPAPTEDELRAFFEAHKVTFRAPEYRKVSILALTPDALAAQIKVGEEEARAVYDREQTRFGTPERRELRQIVFSKAEDAAAASDKIKAGSSFSDIAAERGLKPSDTDLGLVTKAAILDPRIAEVAFLIEPGGTSAPIEGRFGFALVNVTRAEPASRKPFEEVKAEIEKDLALAKARRELLDQHDAVEDERASGSTLGEIAKKLSLKLDVIDAVDRSGRDPAGQVVEMPARPEVIAGAFATQPGVETDTIQLPGSGGFVWYQTDAIIPARERTFDEARAAVEARFKEEAVAKAVEAKATALLDQAKAGAALAQVAGGADLPLKVAEGLQRGRAAPPFSVEAIADVFGAKEGSVGMAAAAEAPDRIVFQVSKITVPPEGPQDQQIAAQISTQMENDLLVQYLGALQQQLGVTVNQRVLSQSVGAGAGI</sequence>
<comment type="subcellular location">
    <subcellularLocation>
        <location evidence="1">Cell inner membrane</location>
        <topology evidence="1">Single-pass type II membrane protein</topology>
        <orientation evidence="1">Periplasmic side</orientation>
    </subcellularLocation>
</comment>
<evidence type="ECO:0000256" key="4">
    <source>
        <dbReference type="ARBA" id="ARBA00022519"/>
    </source>
</evidence>
<keyword evidence="18" id="KW-1185">Reference proteome</keyword>
<evidence type="ECO:0000256" key="1">
    <source>
        <dbReference type="ARBA" id="ARBA00004382"/>
    </source>
</evidence>
<keyword evidence="3" id="KW-1003">Cell membrane</keyword>
<dbReference type="InterPro" id="IPR046357">
    <property type="entry name" value="PPIase_dom_sf"/>
</dbReference>
<evidence type="ECO:0000256" key="10">
    <source>
        <dbReference type="ARBA" id="ARBA00031484"/>
    </source>
</evidence>
<dbReference type="PANTHER" id="PTHR47529">
    <property type="entry name" value="PEPTIDYL-PROLYL CIS-TRANS ISOMERASE D"/>
    <property type="match status" value="1"/>
</dbReference>
<evidence type="ECO:0000313" key="18">
    <source>
        <dbReference type="Proteomes" id="UP000269692"/>
    </source>
</evidence>
<keyword evidence="7 15" id="KW-0472">Membrane</keyword>
<dbReference type="SUPFAM" id="SSF109998">
    <property type="entry name" value="Triger factor/SurA peptide-binding domain-like"/>
    <property type="match status" value="1"/>
</dbReference>
<dbReference type="Pfam" id="PF13624">
    <property type="entry name" value="SurA_N_3"/>
    <property type="match status" value="1"/>
</dbReference>
<dbReference type="PROSITE" id="PS50198">
    <property type="entry name" value="PPIC_PPIASE_2"/>
    <property type="match status" value="1"/>
</dbReference>
<accession>A0A3L7AD17</accession>
<dbReference type="Proteomes" id="UP000269692">
    <property type="component" value="Unassembled WGS sequence"/>
</dbReference>
<keyword evidence="14 17" id="KW-0413">Isomerase</keyword>
<evidence type="ECO:0000256" key="2">
    <source>
        <dbReference type="ARBA" id="ARBA00018370"/>
    </source>
</evidence>
<feature type="domain" description="PpiC" evidence="16">
    <location>
        <begin position="268"/>
        <end position="355"/>
    </location>
</feature>
<reference evidence="17 18" key="1">
    <citation type="submission" date="2018-10" db="EMBL/GenBank/DDBJ databases">
        <title>Xanthobacter tagetidis genome sequencing and assembly.</title>
        <authorList>
            <person name="Maclea K.S."/>
            <person name="Goen A.E."/>
            <person name="Fatima S.A."/>
        </authorList>
    </citation>
    <scope>NUCLEOTIDE SEQUENCE [LARGE SCALE GENOMIC DNA]</scope>
    <source>
        <strain evidence="17 18">ATCC 700314</strain>
    </source>
</reference>
<evidence type="ECO:0000256" key="5">
    <source>
        <dbReference type="ARBA" id="ARBA00022692"/>
    </source>
</evidence>
<dbReference type="RefSeq" id="WP_121623746.1">
    <property type="nucleotide sequence ID" value="NZ_JACIIW010000009.1"/>
</dbReference>
<organism evidence="17 18">
    <name type="scientific">Xanthobacter tagetidis</name>
    <dbReference type="NCBI Taxonomy" id="60216"/>
    <lineage>
        <taxon>Bacteria</taxon>
        <taxon>Pseudomonadati</taxon>
        <taxon>Pseudomonadota</taxon>
        <taxon>Alphaproteobacteria</taxon>
        <taxon>Hyphomicrobiales</taxon>
        <taxon>Xanthobacteraceae</taxon>
        <taxon>Xanthobacter</taxon>
    </lineage>
</organism>
<keyword evidence="4" id="KW-0997">Cell inner membrane</keyword>
<evidence type="ECO:0000256" key="9">
    <source>
        <dbReference type="ARBA" id="ARBA00030642"/>
    </source>
</evidence>
<dbReference type="Pfam" id="PF13145">
    <property type="entry name" value="Rotamase_2"/>
    <property type="match status" value="1"/>
</dbReference>
<proteinExistence type="inferred from homology"/>
<comment type="similarity">
    <text evidence="11">Belongs to the PpiD chaperone family.</text>
</comment>
<dbReference type="EMBL" id="RCTF01000009">
    <property type="protein sequence ID" value="RLP78279.1"/>
    <property type="molecule type" value="Genomic_DNA"/>
</dbReference>
<dbReference type="InterPro" id="IPR000297">
    <property type="entry name" value="PPIase_PpiC"/>
</dbReference>
<evidence type="ECO:0000259" key="16">
    <source>
        <dbReference type="PROSITE" id="PS50198"/>
    </source>
</evidence>
<dbReference type="PANTHER" id="PTHR47529:SF1">
    <property type="entry name" value="PERIPLASMIC CHAPERONE PPID"/>
    <property type="match status" value="1"/>
</dbReference>
<keyword evidence="14" id="KW-0697">Rotamase</keyword>
<dbReference type="SUPFAM" id="SSF54534">
    <property type="entry name" value="FKBP-like"/>
    <property type="match status" value="1"/>
</dbReference>
<dbReference type="Gene3D" id="1.10.4030.10">
    <property type="entry name" value="Porin chaperone SurA, peptide-binding domain"/>
    <property type="match status" value="1"/>
</dbReference>
<comment type="caution">
    <text evidence="17">The sequence shown here is derived from an EMBL/GenBank/DDBJ whole genome shotgun (WGS) entry which is preliminary data.</text>
</comment>
<dbReference type="InterPro" id="IPR027304">
    <property type="entry name" value="Trigger_fact/SurA_dom_sf"/>
</dbReference>
<evidence type="ECO:0000256" key="13">
    <source>
        <dbReference type="ARBA" id="ARBA00042775"/>
    </source>
</evidence>
<dbReference type="Gene3D" id="3.10.50.40">
    <property type="match status" value="1"/>
</dbReference>
<evidence type="ECO:0000256" key="3">
    <source>
        <dbReference type="ARBA" id="ARBA00022475"/>
    </source>
</evidence>
<gene>
    <name evidence="17" type="ORF">D9R14_12960</name>
</gene>
<evidence type="ECO:0000256" key="14">
    <source>
        <dbReference type="PROSITE-ProRule" id="PRU00278"/>
    </source>
</evidence>
<dbReference type="GO" id="GO:0003755">
    <property type="term" value="F:peptidyl-prolyl cis-trans isomerase activity"/>
    <property type="evidence" value="ECO:0007669"/>
    <property type="project" value="UniProtKB-KW"/>
</dbReference>
<dbReference type="InterPro" id="IPR052029">
    <property type="entry name" value="PpiD_chaperone"/>
</dbReference>
<keyword evidence="6 15" id="KW-1133">Transmembrane helix</keyword>
<evidence type="ECO:0000256" key="11">
    <source>
        <dbReference type="ARBA" id="ARBA00038408"/>
    </source>
</evidence>
<dbReference type="OrthoDB" id="9768393at2"/>
<evidence type="ECO:0000256" key="6">
    <source>
        <dbReference type="ARBA" id="ARBA00022989"/>
    </source>
</evidence>
<feature type="transmembrane region" description="Helical" evidence="15">
    <location>
        <begin position="12"/>
        <end position="32"/>
    </location>
</feature>
<evidence type="ECO:0000313" key="17">
    <source>
        <dbReference type="EMBL" id="RLP78279.1"/>
    </source>
</evidence>
<evidence type="ECO:0000256" key="15">
    <source>
        <dbReference type="SAM" id="Phobius"/>
    </source>
</evidence>
<evidence type="ECO:0000256" key="8">
    <source>
        <dbReference type="ARBA" id="ARBA00023186"/>
    </source>
</evidence>
<dbReference type="GO" id="GO:0005886">
    <property type="term" value="C:plasma membrane"/>
    <property type="evidence" value="ECO:0007669"/>
    <property type="project" value="UniProtKB-SubCell"/>
</dbReference>
<keyword evidence="5 15" id="KW-0812">Transmembrane</keyword>
<keyword evidence="8" id="KW-0143">Chaperone</keyword>
<evidence type="ECO:0000256" key="7">
    <source>
        <dbReference type="ARBA" id="ARBA00023136"/>
    </source>
</evidence>
<name>A0A3L7AD17_9HYPH</name>
<evidence type="ECO:0000256" key="12">
    <source>
        <dbReference type="ARBA" id="ARBA00040743"/>
    </source>
</evidence>
<dbReference type="AlphaFoldDB" id="A0A3L7AD17"/>
<protein>
    <recommendedName>
        <fullName evidence="2">Parvulin-like PPIase</fullName>
    </recommendedName>
    <alternativeName>
        <fullName evidence="9">Peptidyl-prolyl cis-trans isomerase plp</fullName>
    </alternativeName>
    <alternativeName>
        <fullName evidence="12">Periplasmic chaperone PpiD</fullName>
    </alternativeName>
    <alternativeName>
        <fullName evidence="13">Periplasmic folding chaperone</fullName>
    </alternativeName>
    <alternativeName>
        <fullName evidence="10">Rotamase plp</fullName>
    </alternativeName>
</protein>